<evidence type="ECO:0000256" key="1">
    <source>
        <dbReference type="SAM" id="MobiDB-lite"/>
    </source>
</evidence>
<comment type="caution">
    <text evidence="2">The sequence shown here is derived from an EMBL/GenBank/DDBJ whole genome shotgun (WGS) entry which is preliminary data.</text>
</comment>
<evidence type="ECO:0000313" key="2">
    <source>
        <dbReference type="EMBL" id="KAK8398855.1"/>
    </source>
</evidence>
<feature type="compositionally biased region" description="Basic and acidic residues" evidence="1">
    <location>
        <begin position="1"/>
        <end position="15"/>
    </location>
</feature>
<feature type="compositionally biased region" description="Acidic residues" evidence="1">
    <location>
        <begin position="161"/>
        <end position="180"/>
    </location>
</feature>
<feature type="compositionally biased region" description="Low complexity" evidence="1">
    <location>
        <begin position="77"/>
        <end position="86"/>
    </location>
</feature>
<sequence length="282" mass="31657">MTRFKREGDGDEQHGKARMTGGEDEWEARQITKRNRKTTIRAAVFPGAVDNFPHSGSGNPPGQDVTLHLLLHHTSCSSTQLHQAPPRHAPPRPEQTRPATPLAMHSSRQTAVSSSHVPLFPSFTQDTSPPPFDRGQPPSPSRKTTPLVFGGNPKNTGYSHEEEEEEEEMKVEEDGEEKEGEEMNLKMEEEEVEKRQRSMDDCDITPANEYANNYEGGGTLARPRTACKFRAVAKVTAKTRADVHEVPQFIKDVMNLKKPTTHREEICMKELNLKTEESYNSS</sequence>
<evidence type="ECO:0000313" key="3">
    <source>
        <dbReference type="Proteomes" id="UP001487740"/>
    </source>
</evidence>
<gene>
    <name evidence="2" type="ORF">O3P69_004151</name>
</gene>
<name>A0AAW0UGS9_SCYPA</name>
<dbReference type="EMBL" id="JARAKH010000012">
    <property type="protein sequence ID" value="KAK8398855.1"/>
    <property type="molecule type" value="Genomic_DNA"/>
</dbReference>
<accession>A0AAW0UGS9</accession>
<feature type="region of interest" description="Disordered" evidence="1">
    <location>
        <begin position="1"/>
        <end position="42"/>
    </location>
</feature>
<feature type="region of interest" description="Disordered" evidence="1">
    <location>
        <begin position="77"/>
        <end position="206"/>
    </location>
</feature>
<dbReference type="Proteomes" id="UP001487740">
    <property type="component" value="Unassembled WGS sequence"/>
</dbReference>
<feature type="compositionally biased region" description="Basic and acidic residues" evidence="1">
    <location>
        <begin position="181"/>
        <end position="200"/>
    </location>
</feature>
<feature type="compositionally biased region" description="Polar residues" evidence="1">
    <location>
        <begin position="106"/>
        <end position="127"/>
    </location>
</feature>
<feature type="compositionally biased region" description="Pro residues" evidence="1">
    <location>
        <begin position="128"/>
        <end position="140"/>
    </location>
</feature>
<dbReference type="AlphaFoldDB" id="A0AAW0UGS9"/>
<keyword evidence="3" id="KW-1185">Reference proteome</keyword>
<protein>
    <submittedName>
        <fullName evidence="2">Uncharacterized protein</fullName>
    </submittedName>
</protein>
<proteinExistence type="predicted"/>
<reference evidence="2 3" key="1">
    <citation type="submission" date="2023-03" db="EMBL/GenBank/DDBJ databases">
        <title>High-quality genome of Scylla paramamosain provides insights in environmental adaptation.</title>
        <authorList>
            <person name="Zhang L."/>
        </authorList>
    </citation>
    <scope>NUCLEOTIDE SEQUENCE [LARGE SCALE GENOMIC DNA]</scope>
    <source>
        <strain evidence="2">LZ_2023a</strain>
        <tissue evidence="2">Muscle</tissue>
    </source>
</reference>
<organism evidence="2 3">
    <name type="scientific">Scylla paramamosain</name>
    <name type="common">Mud crab</name>
    <dbReference type="NCBI Taxonomy" id="85552"/>
    <lineage>
        <taxon>Eukaryota</taxon>
        <taxon>Metazoa</taxon>
        <taxon>Ecdysozoa</taxon>
        <taxon>Arthropoda</taxon>
        <taxon>Crustacea</taxon>
        <taxon>Multicrustacea</taxon>
        <taxon>Malacostraca</taxon>
        <taxon>Eumalacostraca</taxon>
        <taxon>Eucarida</taxon>
        <taxon>Decapoda</taxon>
        <taxon>Pleocyemata</taxon>
        <taxon>Brachyura</taxon>
        <taxon>Eubrachyura</taxon>
        <taxon>Portunoidea</taxon>
        <taxon>Portunidae</taxon>
        <taxon>Portuninae</taxon>
        <taxon>Scylla</taxon>
    </lineage>
</organism>